<proteinExistence type="predicted"/>
<dbReference type="CDD" id="cd17546">
    <property type="entry name" value="REC_hyHK_CKI1_RcsC-like"/>
    <property type="match status" value="1"/>
</dbReference>
<dbReference type="InterPro" id="IPR036097">
    <property type="entry name" value="HisK_dim/P_sf"/>
</dbReference>
<dbReference type="GO" id="GO:0000155">
    <property type="term" value="F:phosphorelay sensor kinase activity"/>
    <property type="evidence" value="ECO:0007669"/>
    <property type="project" value="InterPro"/>
</dbReference>
<dbReference type="InterPro" id="IPR003661">
    <property type="entry name" value="HisK_dim/P_dom"/>
</dbReference>
<feature type="modified residue" description="4-aspartylphosphate" evidence="4">
    <location>
        <position position="985"/>
    </location>
</feature>
<dbReference type="InterPro" id="IPR003594">
    <property type="entry name" value="HATPase_dom"/>
</dbReference>
<dbReference type="NCBIfam" id="TIGR00229">
    <property type="entry name" value="sensory_box"/>
    <property type="match status" value="3"/>
</dbReference>
<evidence type="ECO:0000256" key="3">
    <source>
        <dbReference type="ARBA" id="ARBA00022553"/>
    </source>
</evidence>
<dbReference type="PANTHER" id="PTHR45339:SF3">
    <property type="entry name" value="HISTIDINE KINASE"/>
    <property type="match status" value="1"/>
</dbReference>
<dbReference type="InterPro" id="IPR000014">
    <property type="entry name" value="PAS"/>
</dbReference>
<comment type="catalytic activity">
    <reaction evidence="1">
        <text>ATP + protein L-histidine = ADP + protein N-phospho-L-histidine.</text>
        <dbReference type="EC" id="2.7.13.3"/>
    </reaction>
</comment>
<dbReference type="Proteomes" id="UP000500961">
    <property type="component" value="Chromosome"/>
</dbReference>
<dbReference type="Gene3D" id="1.10.287.130">
    <property type="match status" value="1"/>
</dbReference>
<dbReference type="SUPFAM" id="SSF47384">
    <property type="entry name" value="Homodimeric domain of signal transducing histidine kinase"/>
    <property type="match status" value="1"/>
</dbReference>
<evidence type="ECO:0000256" key="2">
    <source>
        <dbReference type="ARBA" id="ARBA00012438"/>
    </source>
</evidence>
<evidence type="ECO:0000256" key="1">
    <source>
        <dbReference type="ARBA" id="ARBA00000085"/>
    </source>
</evidence>
<evidence type="ECO:0000259" key="7">
    <source>
        <dbReference type="PROSITE" id="PS50112"/>
    </source>
</evidence>
<dbReference type="PRINTS" id="PR00344">
    <property type="entry name" value="BCTRLSENSOR"/>
</dbReference>
<dbReference type="EC" id="2.7.13.3" evidence="2"/>
<dbReference type="SMART" id="SM00387">
    <property type="entry name" value="HATPase_c"/>
    <property type="match status" value="1"/>
</dbReference>
<feature type="domain" description="PAS" evidence="7">
    <location>
        <begin position="134"/>
        <end position="204"/>
    </location>
</feature>
<evidence type="ECO:0000313" key="8">
    <source>
        <dbReference type="EMBL" id="QKG80367.1"/>
    </source>
</evidence>
<dbReference type="SUPFAM" id="SSF52172">
    <property type="entry name" value="CheY-like"/>
    <property type="match status" value="1"/>
</dbReference>
<dbReference type="FunFam" id="3.30.565.10:FF:000010">
    <property type="entry name" value="Sensor histidine kinase RcsC"/>
    <property type="match status" value="1"/>
</dbReference>
<dbReference type="Pfam" id="PF02518">
    <property type="entry name" value="HATPase_c"/>
    <property type="match status" value="1"/>
</dbReference>
<dbReference type="RefSeq" id="WP_173075016.1">
    <property type="nucleotide sequence ID" value="NZ_CP041345.1"/>
</dbReference>
<dbReference type="InterPro" id="IPR005467">
    <property type="entry name" value="His_kinase_dom"/>
</dbReference>
<evidence type="ECO:0000259" key="6">
    <source>
        <dbReference type="PROSITE" id="PS50110"/>
    </source>
</evidence>
<reference evidence="8 9" key="1">
    <citation type="submission" date="2019-07" db="EMBL/GenBank/DDBJ databases">
        <title>Thalassofilum flectens gen. nov., sp. nov., a novel moderate thermophilic anaerobe from a shallow sea hot spring in Kunashir Island (Russia), representing a new family in the order Bacteroidales, and proposal of Thalassofilacea fam. nov.</title>
        <authorList>
            <person name="Kochetkova T.V."/>
            <person name="Podosokorskaya O.A."/>
            <person name="Novikov A."/>
            <person name="Elcheninov A.G."/>
            <person name="Toshchakov S.V."/>
            <person name="Kublanov I.V."/>
        </authorList>
    </citation>
    <scope>NUCLEOTIDE SEQUENCE [LARGE SCALE GENOMIC DNA]</scope>
    <source>
        <strain evidence="8 9">38-H</strain>
    </source>
</reference>
<dbReference type="Pfam" id="PF00512">
    <property type="entry name" value="HisKA"/>
    <property type="match status" value="1"/>
</dbReference>
<dbReference type="InterPro" id="IPR001789">
    <property type="entry name" value="Sig_transdc_resp-reg_receiver"/>
</dbReference>
<dbReference type="Gene3D" id="3.30.450.20">
    <property type="entry name" value="PAS domain"/>
    <property type="match status" value="4"/>
</dbReference>
<dbReference type="InterPro" id="IPR001610">
    <property type="entry name" value="PAC"/>
</dbReference>
<dbReference type="CDD" id="cd00130">
    <property type="entry name" value="PAS"/>
    <property type="match status" value="3"/>
</dbReference>
<dbReference type="Pfam" id="PF08448">
    <property type="entry name" value="PAS_4"/>
    <property type="match status" value="1"/>
</dbReference>
<dbReference type="PROSITE" id="PS50112">
    <property type="entry name" value="PAS"/>
    <property type="match status" value="2"/>
</dbReference>
<dbReference type="Pfam" id="PF00072">
    <property type="entry name" value="Response_reg"/>
    <property type="match status" value="1"/>
</dbReference>
<dbReference type="SMART" id="SM00091">
    <property type="entry name" value="PAS"/>
    <property type="match status" value="4"/>
</dbReference>
<dbReference type="SMART" id="SM00448">
    <property type="entry name" value="REC"/>
    <property type="match status" value="1"/>
</dbReference>
<dbReference type="SUPFAM" id="SSF55781">
    <property type="entry name" value="GAF domain-like"/>
    <property type="match status" value="1"/>
</dbReference>
<dbReference type="InterPro" id="IPR035965">
    <property type="entry name" value="PAS-like_dom_sf"/>
</dbReference>
<dbReference type="Gene3D" id="3.30.565.10">
    <property type="entry name" value="Histidine kinase-like ATPase, C-terminal domain"/>
    <property type="match status" value="1"/>
</dbReference>
<keyword evidence="9" id="KW-1185">Reference proteome</keyword>
<protein>
    <recommendedName>
        <fullName evidence="2">histidine kinase</fullName>
        <ecNumber evidence="2">2.7.13.3</ecNumber>
    </recommendedName>
</protein>
<dbReference type="PROSITE" id="PS50109">
    <property type="entry name" value="HIS_KIN"/>
    <property type="match status" value="1"/>
</dbReference>
<dbReference type="SUPFAM" id="SSF55785">
    <property type="entry name" value="PYP-like sensor domain (PAS domain)"/>
    <property type="match status" value="4"/>
</dbReference>
<dbReference type="AlphaFoldDB" id="A0A7D3XEZ5"/>
<accession>A0A7D3XEZ5</accession>
<keyword evidence="3 4" id="KW-0597">Phosphoprotein</keyword>
<dbReference type="InterPro" id="IPR013656">
    <property type="entry name" value="PAS_4"/>
</dbReference>
<dbReference type="SMART" id="SM00086">
    <property type="entry name" value="PAC"/>
    <property type="match status" value="3"/>
</dbReference>
<evidence type="ECO:0000259" key="5">
    <source>
        <dbReference type="PROSITE" id="PS50109"/>
    </source>
</evidence>
<evidence type="ECO:0000313" key="9">
    <source>
        <dbReference type="Proteomes" id="UP000500961"/>
    </source>
</evidence>
<feature type="domain" description="Response regulatory" evidence="6">
    <location>
        <begin position="936"/>
        <end position="1054"/>
    </location>
</feature>
<dbReference type="Gene3D" id="3.40.50.2300">
    <property type="match status" value="1"/>
</dbReference>
<dbReference type="EMBL" id="CP041345">
    <property type="protein sequence ID" value="QKG80367.1"/>
    <property type="molecule type" value="Genomic_DNA"/>
</dbReference>
<dbReference type="InterPro" id="IPR011006">
    <property type="entry name" value="CheY-like_superfamily"/>
</dbReference>
<dbReference type="PANTHER" id="PTHR45339">
    <property type="entry name" value="HYBRID SIGNAL TRANSDUCTION HISTIDINE KINASE J"/>
    <property type="match status" value="1"/>
</dbReference>
<dbReference type="SMART" id="SM00388">
    <property type="entry name" value="HisKA"/>
    <property type="match status" value="1"/>
</dbReference>
<dbReference type="InterPro" id="IPR004358">
    <property type="entry name" value="Sig_transdc_His_kin-like_C"/>
</dbReference>
<dbReference type="CDD" id="cd00082">
    <property type="entry name" value="HisKA"/>
    <property type="match status" value="1"/>
</dbReference>
<organism evidence="8 9">
    <name type="scientific">Tenuifilum thalassicum</name>
    <dbReference type="NCBI Taxonomy" id="2590900"/>
    <lineage>
        <taxon>Bacteria</taxon>
        <taxon>Pseudomonadati</taxon>
        <taxon>Bacteroidota</taxon>
        <taxon>Bacteroidia</taxon>
        <taxon>Bacteroidales</taxon>
        <taxon>Tenuifilaceae</taxon>
        <taxon>Tenuifilum</taxon>
    </lineage>
</organism>
<feature type="domain" description="PAS" evidence="7">
    <location>
        <begin position="31"/>
        <end position="67"/>
    </location>
</feature>
<gene>
    <name evidence="8" type="ORF">FHG85_08860</name>
</gene>
<dbReference type="CDD" id="cd16922">
    <property type="entry name" value="HATPase_EvgS-ArcB-TorS-like"/>
    <property type="match status" value="1"/>
</dbReference>
<dbReference type="KEGG" id="ttz:FHG85_08860"/>
<sequence>MKSDIKKDSIDLTPLINQNESSIYVIQDFNIVFANPSFAKLTGYSLDKIIGTRFLDIVFQKDKKLVRILFSNNFAEIRKHSSNSFILRILTIHDELKWIKTIFSIIDWKGAPALLCTSYDITYQKEVEESMINQEQNLSMLVNAFGDLVFIVNHNYNIVHINNSVLTTLGYKEHEILLESFVRIHSENERGKAITILMEVFDGDRKSYNTELTTRTGKPIPFEVRMIKGTWRQRDVIFVIARDISERVKAENSIRQSEEKFYKAFNSGAIMMTISTLDEGIYLDVNKAFLEKVGISHDDIIGKSSEQLDIFKQIDKRNDLADRVKRYGKVENIEIELTSKSGESITALLSAEKITINGQECLLSAMSDITYRKHIEEELAKSRVQLKGTLDNLPFIAWLKDTKKGYLLANKKFTSFFDIQGTQVFGKSHSDFWGKQLLDSIIANEKAVIAEKTAKRWEIHEGERGIKEWWEFHITPVMGTANKVIATTGIARRITEQKFNQIKQQRNLERQIVLTKTSFLFNTTQTFDNKTNVALSIIVKEIGIRKGFLIANSDNGNIIYLNSKNTDIKLKSILEEFYNTNRNEITSHFEDNTKSILDVSGASMPYYKELRKITQSQHLLIFPLNVKGKFHGIFGVDYPYGEKVTAADDREFLLTMTNILSAALESHLNEEELRKAKELAEQASRAKERFLSTMSHEIRTPMNAIIGMANLLIDENPKPEQLDSLNSLKYAAENLLSLLNDILDYSKIEAGKFDLVKTETNIQELFKGLLSTFNGMASKKGIALKHILDSKIPQVLLGDKVRLNQVLTNLIGNAIKFTEKGEVKFIAKLAKIENNIASVYFEVSDTGIGISKKKRNEIFEEFTQVHDDKNKFSGTGLGLAISQRLVKLMGGKIEIESEQGKGSSFFFTINFEIGKKPQTSNEEETLDITFEPNRYKVLLVEDNELNTLIAKRFLSNWGINFEHANNGVEALELLKREQFDLILMDLEMPEMDGYEATKAIRELPDKGKANIPIIALSASALSDVQKKIFGIGMNDFVLKPFKPNQLKSKLAQYLIK</sequence>
<dbReference type="InterPro" id="IPR036890">
    <property type="entry name" value="HATPase_C_sf"/>
</dbReference>
<dbReference type="Pfam" id="PF13426">
    <property type="entry name" value="PAS_9"/>
    <property type="match status" value="3"/>
</dbReference>
<feature type="domain" description="Histidine kinase" evidence="5">
    <location>
        <begin position="693"/>
        <end position="913"/>
    </location>
</feature>
<dbReference type="SUPFAM" id="SSF55874">
    <property type="entry name" value="ATPase domain of HSP90 chaperone/DNA topoisomerase II/histidine kinase"/>
    <property type="match status" value="1"/>
</dbReference>
<name>A0A7D3XEZ5_9BACT</name>
<evidence type="ECO:0000256" key="4">
    <source>
        <dbReference type="PROSITE-ProRule" id="PRU00169"/>
    </source>
</evidence>
<dbReference type="PROSITE" id="PS50110">
    <property type="entry name" value="RESPONSE_REGULATORY"/>
    <property type="match status" value="1"/>
</dbReference>